<dbReference type="PROSITE" id="PS51257">
    <property type="entry name" value="PROKAR_LIPOPROTEIN"/>
    <property type="match status" value="1"/>
</dbReference>
<organism evidence="2 3">
    <name type="scientific">Cyclocybe aegerita</name>
    <name type="common">Black poplar mushroom</name>
    <name type="synonym">Agrocybe aegerita</name>
    <dbReference type="NCBI Taxonomy" id="1973307"/>
    <lineage>
        <taxon>Eukaryota</taxon>
        <taxon>Fungi</taxon>
        <taxon>Dikarya</taxon>
        <taxon>Basidiomycota</taxon>
        <taxon>Agaricomycotina</taxon>
        <taxon>Agaricomycetes</taxon>
        <taxon>Agaricomycetidae</taxon>
        <taxon>Agaricales</taxon>
        <taxon>Agaricineae</taxon>
        <taxon>Bolbitiaceae</taxon>
        <taxon>Cyclocybe</taxon>
    </lineage>
</organism>
<name>A0A8S0W7A8_CYCAE</name>
<reference evidence="2 3" key="1">
    <citation type="submission" date="2020-01" db="EMBL/GenBank/DDBJ databases">
        <authorList>
            <person name="Gupta K D."/>
        </authorList>
    </citation>
    <scope>NUCLEOTIDE SEQUENCE [LARGE SCALE GENOMIC DNA]</scope>
</reference>
<evidence type="ECO:0000256" key="1">
    <source>
        <dbReference type="SAM" id="MobiDB-lite"/>
    </source>
</evidence>
<keyword evidence="3" id="KW-1185">Reference proteome</keyword>
<proteinExistence type="predicted"/>
<dbReference type="Proteomes" id="UP000467700">
    <property type="component" value="Unassembled WGS sequence"/>
</dbReference>
<feature type="region of interest" description="Disordered" evidence="1">
    <location>
        <begin position="335"/>
        <end position="360"/>
    </location>
</feature>
<evidence type="ECO:0000313" key="2">
    <source>
        <dbReference type="EMBL" id="CAA7265778.1"/>
    </source>
</evidence>
<comment type="caution">
    <text evidence="2">The sequence shown here is derived from an EMBL/GenBank/DDBJ whole genome shotgun (WGS) entry which is preliminary data.</text>
</comment>
<accession>A0A8S0W7A8</accession>
<feature type="compositionally biased region" description="Polar residues" evidence="1">
    <location>
        <begin position="346"/>
        <end position="360"/>
    </location>
</feature>
<dbReference type="AlphaFoldDB" id="A0A8S0W7A8"/>
<dbReference type="OrthoDB" id="3044119at2759"/>
<dbReference type="EMBL" id="CACVBS010000050">
    <property type="protein sequence ID" value="CAA7265778.1"/>
    <property type="molecule type" value="Genomic_DNA"/>
</dbReference>
<gene>
    <name evidence="2" type="ORF">AAE3_LOCUS7854</name>
</gene>
<evidence type="ECO:0000313" key="3">
    <source>
        <dbReference type="Proteomes" id="UP000467700"/>
    </source>
</evidence>
<feature type="compositionally biased region" description="Basic residues" evidence="1">
    <location>
        <begin position="1"/>
        <end position="13"/>
    </location>
</feature>
<sequence length="360" mass="38276">MGVGRRRWQRQRHPSTLAPRSLPLPSASLSCPLPCPLPRLLSLVRPSSAPSPRPSLCSAFHHLPHRLADLALYPSRLLALYHLALSPLAHLAHLAHLAPLAPLALLPLLPVSPVSPVSPISLLRPLASLASLASLAPLVSRPSRLSPTLPSRPPCLLVVALSSALLSTSTPRPPRRLPCPLALARLSLALALCFILCPVGIAHVGTSISPSPVGTYHIGIGLHPSIQPRELSGIAGNMFSPLMVLEPANPQGLSERELLVLHAEIKALQAHYGLSYQEAAHRLEIAEIKELEANDTAMKAFAAIEEHIKNTIIHDLRPPITRIDRGDFDNINFAKGTIGAGGHPSSPRNASSSKGIGTGQ</sequence>
<feature type="region of interest" description="Disordered" evidence="1">
    <location>
        <begin position="1"/>
        <end position="21"/>
    </location>
</feature>
<protein>
    <submittedName>
        <fullName evidence="2">Uncharacterized protein</fullName>
    </submittedName>
</protein>